<dbReference type="CDD" id="cd07344">
    <property type="entry name" value="M48_yhfN_like"/>
    <property type="match status" value="1"/>
</dbReference>
<dbReference type="Gene3D" id="3.30.2010.10">
    <property type="entry name" value="Metalloproteases ('zincins'), catalytic domain"/>
    <property type="match status" value="1"/>
</dbReference>
<accession>A0A645F1J3</accession>
<dbReference type="InterPro" id="IPR053136">
    <property type="entry name" value="UTP_pyrophosphatase-like"/>
</dbReference>
<evidence type="ECO:0000313" key="2">
    <source>
        <dbReference type="EMBL" id="MPN07382.1"/>
    </source>
</evidence>
<gene>
    <name evidence="2" type="ORF">SDC9_154652</name>
</gene>
<evidence type="ECO:0000259" key="1">
    <source>
        <dbReference type="Pfam" id="PF01863"/>
    </source>
</evidence>
<feature type="domain" description="YgjP-like metallopeptidase" evidence="1">
    <location>
        <begin position="18"/>
        <end position="227"/>
    </location>
</feature>
<protein>
    <recommendedName>
        <fullName evidence="1">YgjP-like metallopeptidase domain-containing protein</fullName>
    </recommendedName>
</protein>
<dbReference type="PANTHER" id="PTHR30399">
    <property type="entry name" value="UNCHARACTERIZED PROTEIN YGJP"/>
    <property type="match status" value="1"/>
</dbReference>
<proteinExistence type="predicted"/>
<comment type="caution">
    <text evidence="2">The sequence shown here is derived from an EMBL/GenBank/DDBJ whole genome shotgun (WGS) entry which is preliminary data.</text>
</comment>
<dbReference type="AlphaFoldDB" id="A0A645F1J3"/>
<dbReference type="InterPro" id="IPR002725">
    <property type="entry name" value="YgjP-like_metallopeptidase"/>
</dbReference>
<organism evidence="2">
    <name type="scientific">bioreactor metagenome</name>
    <dbReference type="NCBI Taxonomy" id="1076179"/>
    <lineage>
        <taxon>unclassified sequences</taxon>
        <taxon>metagenomes</taxon>
        <taxon>ecological metagenomes</taxon>
    </lineage>
</organism>
<dbReference type="PANTHER" id="PTHR30399:SF1">
    <property type="entry name" value="UTP PYROPHOSPHATASE"/>
    <property type="match status" value="1"/>
</dbReference>
<sequence>MQYGDKTLEFEVVRSRRRTLAIAVESSASVVVRAPMTLPAQKILEIVEQKADWINNKLAFWQKAQDEKREREIAQGKSLLYLGKYYPLQLEVISGLKKGSVRLEDEKIIVQTSDAKTERIEKALNKWYREKAQELITQRVLYYGRFFDGKPSAVQIKEQKKRWGSCTYDNKLLFNWRCIMARPKALDYVVVHEMSHMVQKNHSPAFWQIVETILPEYKLEKKWLKENVINMDL</sequence>
<reference evidence="2" key="1">
    <citation type="submission" date="2019-08" db="EMBL/GenBank/DDBJ databases">
        <authorList>
            <person name="Kucharzyk K."/>
            <person name="Murdoch R.W."/>
            <person name="Higgins S."/>
            <person name="Loffler F."/>
        </authorList>
    </citation>
    <scope>NUCLEOTIDE SEQUENCE</scope>
</reference>
<dbReference type="Pfam" id="PF01863">
    <property type="entry name" value="YgjP-like"/>
    <property type="match status" value="1"/>
</dbReference>
<name>A0A645F1J3_9ZZZZ</name>
<dbReference type="EMBL" id="VSSQ01053347">
    <property type="protein sequence ID" value="MPN07382.1"/>
    <property type="molecule type" value="Genomic_DNA"/>
</dbReference>